<evidence type="ECO:0000313" key="2">
    <source>
        <dbReference type="EMBL" id="CAG6792143.1"/>
    </source>
</evidence>
<keyword evidence="1" id="KW-0812">Transmembrane</keyword>
<proteinExistence type="predicted"/>
<dbReference type="AlphaFoldDB" id="A0A8D9BV27"/>
<evidence type="ECO:0000256" key="1">
    <source>
        <dbReference type="SAM" id="Phobius"/>
    </source>
</evidence>
<dbReference type="EMBL" id="HBUF01679727">
    <property type="protein sequence ID" value="CAG6792143.1"/>
    <property type="molecule type" value="Transcribed_RNA"/>
</dbReference>
<name>A0A8D9BV27_9HEMI</name>
<keyword evidence="1" id="KW-0472">Membrane</keyword>
<reference evidence="2" key="1">
    <citation type="submission" date="2021-05" db="EMBL/GenBank/DDBJ databases">
        <authorList>
            <person name="Alioto T."/>
            <person name="Alioto T."/>
            <person name="Gomez Garrido J."/>
        </authorList>
    </citation>
    <scope>NUCLEOTIDE SEQUENCE</scope>
</reference>
<feature type="transmembrane region" description="Helical" evidence="1">
    <location>
        <begin position="47"/>
        <end position="67"/>
    </location>
</feature>
<protein>
    <submittedName>
        <fullName evidence="2">Uncharacterized protein</fullName>
    </submittedName>
</protein>
<organism evidence="2">
    <name type="scientific">Cacopsylla melanoneura</name>
    <dbReference type="NCBI Taxonomy" id="428564"/>
    <lineage>
        <taxon>Eukaryota</taxon>
        <taxon>Metazoa</taxon>
        <taxon>Ecdysozoa</taxon>
        <taxon>Arthropoda</taxon>
        <taxon>Hexapoda</taxon>
        <taxon>Insecta</taxon>
        <taxon>Pterygota</taxon>
        <taxon>Neoptera</taxon>
        <taxon>Paraneoptera</taxon>
        <taxon>Hemiptera</taxon>
        <taxon>Sternorrhyncha</taxon>
        <taxon>Psylloidea</taxon>
        <taxon>Psyllidae</taxon>
        <taxon>Psyllinae</taxon>
        <taxon>Cacopsylla</taxon>
    </lineage>
</organism>
<keyword evidence="1" id="KW-1133">Transmembrane helix</keyword>
<sequence>MYLSIFTVTLLCIFIYFHSYTLCIFIFSQLHSMNCIFIFSPLHSMHFHSYIVCIFIFPKLHCIYIFIFSQFSQIPTSLVIKTHNTHFHYPLVPLDANIQP</sequence>
<accession>A0A8D9BV27</accession>
<feature type="transmembrane region" description="Helical" evidence="1">
    <location>
        <begin position="6"/>
        <end position="27"/>
    </location>
</feature>